<evidence type="ECO:0000313" key="12">
    <source>
        <dbReference type="Proteomes" id="UP001305815"/>
    </source>
</evidence>
<evidence type="ECO:0000256" key="7">
    <source>
        <dbReference type="ARBA" id="ARBA00023306"/>
    </source>
</evidence>
<reference evidence="12" key="1">
    <citation type="journal article" date="2023" name="Int. J. Syst. Evol. Microbiol.">
        <title>Claveliimonas bilis gen. nov., sp. nov., deoxycholic acid-producing bacteria isolated from human faeces, and reclassification of Sellimonas monacensis Zenner et al. 2021 as Claveliimonas monacensis comb. nov.</title>
        <authorList>
            <person name="Hisatomi A."/>
            <person name="Kastawa N.W.E.P.G."/>
            <person name="Song I."/>
            <person name="Ohkuma M."/>
            <person name="Fukiya S."/>
            <person name="Sakamoto M."/>
        </authorList>
    </citation>
    <scope>NUCLEOTIDE SEQUENCE [LARGE SCALE GENOMIC DNA]</scope>
    <source>
        <strain evidence="12">12BBH14</strain>
    </source>
</reference>
<comment type="function">
    <text evidence="9">Cell wall formation. Catalyzes the addition of glutamate to the nucleotide precursor UDP-N-acetylmuramoyl-L-alanine (UMA).</text>
</comment>
<dbReference type="RefSeq" id="WP_316265748.1">
    <property type="nucleotide sequence ID" value="NZ_AP027742.1"/>
</dbReference>
<dbReference type="HAMAP" id="MF_00639">
    <property type="entry name" value="MurD"/>
    <property type="match status" value="1"/>
</dbReference>
<organism evidence="11 12">
    <name type="scientific">Claveliimonas bilis</name>
    <dbReference type="NCBI Taxonomy" id="3028070"/>
    <lineage>
        <taxon>Bacteria</taxon>
        <taxon>Bacillati</taxon>
        <taxon>Bacillota</taxon>
        <taxon>Clostridia</taxon>
        <taxon>Lachnospirales</taxon>
        <taxon>Lachnospiraceae</taxon>
        <taxon>Claveliimonas</taxon>
    </lineage>
</organism>
<dbReference type="NCBIfam" id="TIGR01087">
    <property type="entry name" value="murD"/>
    <property type="match status" value="1"/>
</dbReference>
<dbReference type="EC" id="6.3.2.9" evidence="9"/>
<dbReference type="EMBL" id="AP027742">
    <property type="protein sequence ID" value="BDZ78677.1"/>
    <property type="molecule type" value="Genomic_DNA"/>
</dbReference>
<accession>A0ABM8I670</accession>
<keyword evidence="2 9" id="KW-0132">Cell division</keyword>
<keyword evidence="4 9" id="KW-0067">ATP-binding</keyword>
<comment type="pathway">
    <text evidence="9">Cell wall biogenesis; peptidoglycan biosynthesis.</text>
</comment>
<dbReference type="InterPro" id="IPR018109">
    <property type="entry name" value="Folylpolyglutamate_synth_CS"/>
</dbReference>
<feature type="domain" description="Mur ligase central" evidence="10">
    <location>
        <begin position="114"/>
        <end position="220"/>
    </location>
</feature>
<evidence type="ECO:0000256" key="3">
    <source>
        <dbReference type="ARBA" id="ARBA00022741"/>
    </source>
</evidence>
<comment type="catalytic activity">
    <reaction evidence="9">
        <text>UDP-N-acetyl-alpha-D-muramoyl-L-alanine + D-glutamate + ATP = UDP-N-acetyl-alpha-D-muramoyl-L-alanyl-D-glutamate + ADP + phosphate + H(+)</text>
        <dbReference type="Rhea" id="RHEA:16429"/>
        <dbReference type="ChEBI" id="CHEBI:15378"/>
        <dbReference type="ChEBI" id="CHEBI:29986"/>
        <dbReference type="ChEBI" id="CHEBI:30616"/>
        <dbReference type="ChEBI" id="CHEBI:43474"/>
        <dbReference type="ChEBI" id="CHEBI:83898"/>
        <dbReference type="ChEBI" id="CHEBI:83900"/>
        <dbReference type="ChEBI" id="CHEBI:456216"/>
        <dbReference type="EC" id="6.3.2.9"/>
    </reaction>
</comment>
<evidence type="ECO:0000313" key="11">
    <source>
        <dbReference type="EMBL" id="BDZ78677.1"/>
    </source>
</evidence>
<proteinExistence type="inferred from homology"/>
<protein>
    <recommendedName>
        <fullName evidence="9">UDP-N-acetylmuramoylalanine--D-glutamate ligase</fullName>
        <ecNumber evidence="9">6.3.2.9</ecNumber>
    </recommendedName>
    <alternativeName>
        <fullName evidence="9">D-glutamic acid-adding enzyme</fullName>
    </alternativeName>
    <alternativeName>
        <fullName evidence="9">UDP-N-acetylmuramoyl-L-alanyl-D-glutamate synthetase</fullName>
    </alternativeName>
</protein>
<comment type="similarity">
    <text evidence="9">Belongs to the MurCDEF family.</text>
</comment>
<evidence type="ECO:0000256" key="4">
    <source>
        <dbReference type="ARBA" id="ARBA00022840"/>
    </source>
</evidence>
<evidence type="ECO:0000256" key="8">
    <source>
        <dbReference type="ARBA" id="ARBA00023316"/>
    </source>
</evidence>
<keyword evidence="8 9" id="KW-0961">Cell wall biogenesis/degradation</keyword>
<keyword evidence="6 9" id="KW-0573">Peptidoglycan synthesis</keyword>
<dbReference type="Proteomes" id="UP001305815">
    <property type="component" value="Chromosome"/>
</dbReference>
<evidence type="ECO:0000256" key="5">
    <source>
        <dbReference type="ARBA" id="ARBA00022960"/>
    </source>
</evidence>
<feature type="binding site" evidence="9">
    <location>
        <begin position="116"/>
        <end position="122"/>
    </location>
    <ligand>
        <name>ATP</name>
        <dbReference type="ChEBI" id="CHEBI:30616"/>
    </ligand>
</feature>
<evidence type="ECO:0000256" key="6">
    <source>
        <dbReference type="ARBA" id="ARBA00022984"/>
    </source>
</evidence>
<dbReference type="InterPro" id="IPR005762">
    <property type="entry name" value="MurD"/>
</dbReference>
<keyword evidence="3 9" id="KW-0547">Nucleotide-binding</keyword>
<comment type="subcellular location">
    <subcellularLocation>
        <location evidence="9">Cytoplasm</location>
    </subcellularLocation>
</comment>
<dbReference type="PANTHER" id="PTHR43692">
    <property type="entry name" value="UDP-N-ACETYLMURAMOYLALANINE--D-GLUTAMATE LIGASE"/>
    <property type="match status" value="1"/>
</dbReference>
<gene>
    <name evidence="11" type="primary">murD_2</name>
    <name evidence="9" type="synonym">murD</name>
    <name evidence="11" type="ORF">Lac1_28600</name>
</gene>
<evidence type="ECO:0000256" key="1">
    <source>
        <dbReference type="ARBA" id="ARBA00022598"/>
    </source>
</evidence>
<dbReference type="PROSITE" id="PS01011">
    <property type="entry name" value="FOLYLPOLYGLU_SYNT_1"/>
    <property type="match status" value="1"/>
</dbReference>
<dbReference type="InterPro" id="IPR013221">
    <property type="entry name" value="Mur_ligase_cen"/>
</dbReference>
<keyword evidence="7 9" id="KW-0131">Cell cycle</keyword>
<dbReference type="GO" id="GO:0016874">
    <property type="term" value="F:ligase activity"/>
    <property type="evidence" value="ECO:0007669"/>
    <property type="project" value="UniProtKB-KW"/>
</dbReference>
<keyword evidence="1 9" id="KW-0436">Ligase</keyword>
<keyword evidence="12" id="KW-1185">Reference proteome</keyword>
<dbReference type="Pfam" id="PF08245">
    <property type="entry name" value="Mur_ligase_M"/>
    <property type="match status" value="1"/>
</dbReference>
<keyword evidence="9" id="KW-0963">Cytoplasm</keyword>
<dbReference type="PANTHER" id="PTHR43692:SF1">
    <property type="entry name" value="UDP-N-ACETYLMURAMOYLALANINE--D-GLUTAMATE LIGASE"/>
    <property type="match status" value="1"/>
</dbReference>
<evidence type="ECO:0000256" key="9">
    <source>
        <dbReference type="HAMAP-Rule" id="MF_00639"/>
    </source>
</evidence>
<evidence type="ECO:0000259" key="10">
    <source>
        <dbReference type="Pfam" id="PF08245"/>
    </source>
</evidence>
<name>A0ABM8I670_9FIRM</name>
<sequence length="465" mass="51355">MLEKIRQTVENKKVLVLGLGREGRSSLRMIRKAGGYKELAVADQNPVEVKESGEEKIPVISGTHYMDKELLDSYDIVFKTPGIVLPEKIENYKCQFVSQTGLFISKFRSQIVGITGTKGKSTTSTLLYHVLKENGEDVVLAGNIGIPVFDIAEDITVGEVIVLELSCHQLEYITVSPHIAVLLNLYEEHLDHYGTMAAYVRAKQNIYAWQEKEDLLFCNMEFLPGHEVEGAGPESAGVPCKGEVISAVLIPEGENPSGRGDIEVAGNAVRYRGSGLRIPEQGISLIGQHNYFDIAMVYGICKEFSLTDEQFLKGLRSYQTLPHRLQYLGIKDGIRFYDDSISTIGETTIQALESIKNAGSILIGGMDRGVDYDQLEEYLAGSSVKHIILMEATGKRIYSEIEERYPTLFGSGKLCLVDHLKDAVELAGKLGEEGSACILSPAAASYGIFKNFEERGEVFKKYVFG</sequence>
<keyword evidence="5 9" id="KW-0133">Cell shape</keyword>
<evidence type="ECO:0000256" key="2">
    <source>
        <dbReference type="ARBA" id="ARBA00022618"/>
    </source>
</evidence>